<dbReference type="InterPro" id="IPR050523">
    <property type="entry name" value="AKR_Detox_Biosynth"/>
</dbReference>
<keyword evidence="1" id="KW-0560">Oxidoreductase</keyword>
<evidence type="ECO:0000259" key="3">
    <source>
        <dbReference type="Pfam" id="PF00248"/>
    </source>
</evidence>
<sequence length="370" mass="40587">MGTQYMMQAGLASGMSATEGVHPARLRSVDPNLGDPAHLLPGDIVPNSQSRLNVRVFNGKDIQIPYMGIGTWSWGDKATFDYDATTDLPRIHEAWAKLKTVGLTFVDTSQAYGNGESERICGTLFRGLPRDSFVVQTKWFSGGLSNTLMQSRGPSARLKESLGRLGLDYVDIYLVDGPIHGSSIATVAAGLAECVHQGMTRAVGVANYNTQEMIHMAEELAKSDIPLSVSQCEYSVLRRIPEVSGMIRECRKRGICFQGFASLAEGRLTGKYSRFNEPKANRRFSSYPMRMLEPTINVLKSIAADHRVPVSAVALNYSINKGVVPLVGVRDADQAQDDMQALGWRLTEDEVHRIEEVSLEGHTSTLLQHG</sequence>
<dbReference type="GO" id="GO:0016491">
    <property type="term" value="F:oxidoreductase activity"/>
    <property type="evidence" value="ECO:0007669"/>
    <property type="project" value="UniProtKB-KW"/>
</dbReference>
<dbReference type="PANTHER" id="PTHR43364">
    <property type="entry name" value="NADH-SPECIFIC METHYLGLYOXAL REDUCTASE-RELATED"/>
    <property type="match status" value="1"/>
</dbReference>
<comment type="similarity">
    <text evidence="2">Belongs to the aldo/keto reductase family. Aldo/keto reductase 2 subfamily.</text>
</comment>
<dbReference type="SUPFAM" id="SSF51430">
    <property type="entry name" value="NAD(P)-linked oxidoreductase"/>
    <property type="match status" value="1"/>
</dbReference>
<dbReference type="EMBL" id="WIWV01000085">
    <property type="protein sequence ID" value="KAF7714430.1"/>
    <property type="molecule type" value="Genomic_DNA"/>
</dbReference>
<dbReference type="PANTHER" id="PTHR43364:SF4">
    <property type="entry name" value="NAD(P)-LINKED OXIDOREDUCTASE SUPERFAMILY PROTEIN"/>
    <property type="match status" value="1"/>
</dbReference>
<dbReference type="InterPro" id="IPR020471">
    <property type="entry name" value="AKR"/>
</dbReference>
<name>A0A8J8WGS7_9EURO</name>
<feature type="domain" description="NADP-dependent oxidoreductase" evidence="3">
    <location>
        <begin position="67"/>
        <end position="357"/>
    </location>
</feature>
<protein>
    <recommendedName>
        <fullName evidence="3">NADP-dependent oxidoreductase domain-containing protein</fullName>
    </recommendedName>
</protein>
<reference evidence="4" key="1">
    <citation type="journal article" date="2020" name="Front. Microbiol.">
        <title>Gene regulatory networks of Penicillium echinulatum 2HH and Penicillium oxalicum 114-2 inferred by a computational biology approach.</title>
        <authorList>
            <person name="Lenz A.R."/>
            <person name="Galan-Vasquez E."/>
            <person name="Balbinot E."/>
            <person name="De Abreu F.P."/>
            <person name="De Oliveira N.S."/>
            <person name="Da Rosa L.O."/>
            <person name="De Avila E Silva S."/>
            <person name="Camassola M."/>
            <person name="Dillon A.J.P."/>
            <person name="Perez-Rueda E."/>
        </authorList>
    </citation>
    <scope>NUCLEOTIDE SEQUENCE</scope>
    <source>
        <strain evidence="4">S1M29</strain>
    </source>
</reference>
<dbReference type="AlphaFoldDB" id="A0A8J8WGS7"/>
<organism evidence="4 5">
    <name type="scientific">Penicillium ucsense</name>
    <dbReference type="NCBI Taxonomy" id="2839758"/>
    <lineage>
        <taxon>Eukaryota</taxon>
        <taxon>Fungi</taxon>
        <taxon>Dikarya</taxon>
        <taxon>Ascomycota</taxon>
        <taxon>Pezizomycotina</taxon>
        <taxon>Eurotiomycetes</taxon>
        <taxon>Eurotiomycetidae</taxon>
        <taxon>Eurotiales</taxon>
        <taxon>Aspergillaceae</taxon>
        <taxon>Penicillium</taxon>
    </lineage>
</organism>
<accession>A0A8J8WGS7</accession>
<evidence type="ECO:0000313" key="5">
    <source>
        <dbReference type="Proteomes" id="UP000631181"/>
    </source>
</evidence>
<dbReference type="Proteomes" id="UP000631181">
    <property type="component" value="Unassembled WGS sequence"/>
</dbReference>
<dbReference type="OrthoDB" id="1659429at2759"/>
<evidence type="ECO:0000313" key="4">
    <source>
        <dbReference type="EMBL" id="KAF7714430.1"/>
    </source>
</evidence>
<gene>
    <name evidence="4" type="ORF">PECM_008331</name>
</gene>
<dbReference type="InterPro" id="IPR036812">
    <property type="entry name" value="NAD(P)_OxRdtase_dom_sf"/>
</dbReference>
<proteinExistence type="inferred from homology"/>
<dbReference type="Pfam" id="PF00248">
    <property type="entry name" value="Aldo_ket_red"/>
    <property type="match status" value="1"/>
</dbReference>
<evidence type="ECO:0000256" key="2">
    <source>
        <dbReference type="ARBA" id="ARBA00038157"/>
    </source>
</evidence>
<dbReference type="Gene3D" id="3.20.20.100">
    <property type="entry name" value="NADP-dependent oxidoreductase domain"/>
    <property type="match status" value="1"/>
</dbReference>
<dbReference type="InterPro" id="IPR023210">
    <property type="entry name" value="NADP_OxRdtase_dom"/>
</dbReference>
<dbReference type="PRINTS" id="PR00069">
    <property type="entry name" value="ALDKETRDTASE"/>
</dbReference>
<keyword evidence="5" id="KW-1185">Reference proteome</keyword>
<evidence type="ECO:0000256" key="1">
    <source>
        <dbReference type="ARBA" id="ARBA00023002"/>
    </source>
</evidence>
<comment type="caution">
    <text evidence="4">The sequence shown here is derived from an EMBL/GenBank/DDBJ whole genome shotgun (WGS) entry which is preliminary data.</text>
</comment>